<accession>A0A2P2NYY0</accession>
<name>A0A2P2NYY0_RHIMU</name>
<protein>
    <submittedName>
        <fullName evidence="1">Uncharacterized protein</fullName>
    </submittedName>
</protein>
<proteinExistence type="predicted"/>
<dbReference type="EMBL" id="GGEC01067211">
    <property type="protein sequence ID" value="MBX47695.1"/>
    <property type="molecule type" value="Transcribed_RNA"/>
</dbReference>
<dbReference type="AlphaFoldDB" id="A0A2P2NYY0"/>
<reference evidence="1" key="1">
    <citation type="submission" date="2018-02" db="EMBL/GenBank/DDBJ databases">
        <title>Rhizophora mucronata_Transcriptome.</title>
        <authorList>
            <person name="Meera S.P."/>
            <person name="Sreeshan A."/>
            <person name="Augustine A."/>
        </authorList>
    </citation>
    <scope>NUCLEOTIDE SEQUENCE</scope>
    <source>
        <tissue evidence="1">Leaf</tissue>
    </source>
</reference>
<sequence>MRCSRIRHCRRKEPRELSLNCEFPMSLKFH</sequence>
<organism evidence="1">
    <name type="scientific">Rhizophora mucronata</name>
    <name type="common">Asiatic mangrove</name>
    <dbReference type="NCBI Taxonomy" id="61149"/>
    <lineage>
        <taxon>Eukaryota</taxon>
        <taxon>Viridiplantae</taxon>
        <taxon>Streptophyta</taxon>
        <taxon>Embryophyta</taxon>
        <taxon>Tracheophyta</taxon>
        <taxon>Spermatophyta</taxon>
        <taxon>Magnoliopsida</taxon>
        <taxon>eudicotyledons</taxon>
        <taxon>Gunneridae</taxon>
        <taxon>Pentapetalae</taxon>
        <taxon>rosids</taxon>
        <taxon>fabids</taxon>
        <taxon>Malpighiales</taxon>
        <taxon>Rhizophoraceae</taxon>
        <taxon>Rhizophora</taxon>
    </lineage>
</organism>
<evidence type="ECO:0000313" key="1">
    <source>
        <dbReference type="EMBL" id="MBX47695.1"/>
    </source>
</evidence>